<gene>
    <name evidence="2" type="ORF">GCM10009105_05670</name>
</gene>
<dbReference type="EMBL" id="BAAAEU010000002">
    <property type="protein sequence ID" value="GAA0707139.1"/>
    <property type="molecule type" value="Genomic_DNA"/>
</dbReference>
<protein>
    <submittedName>
        <fullName evidence="2">Uncharacterized protein</fullName>
    </submittedName>
</protein>
<comment type="caution">
    <text evidence="2">The sequence shown here is derived from an EMBL/GenBank/DDBJ whole genome shotgun (WGS) entry which is preliminary data.</text>
</comment>
<dbReference type="Proteomes" id="UP001501523">
    <property type="component" value="Unassembled WGS sequence"/>
</dbReference>
<sequence length="127" mass="14150">MATEGMWHTIAAYDPQWGDETPVTLTSALEAKVRQASKRSRTLLSRSHELADRCLEAEGGPANSRRRIHQAPNPGAGFNQGFQTQRIWRCWAFAAEIDSKQPVSMSVKFPQAFPKCCILRKVAKAGH</sequence>
<evidence type="ECO:0000313" key="2">
    <source>
        <dbReference type="EMBL" id="GAA0707139.1"/>
    </source>
</evidence>
<keyword evidence="3" id="KW-1185">Reference proteome</keyword>
<reference evidence="3" key="1">
    <citation type="journal article" date="2019" name="Int. J. Syst. Evol. Microbiol.">
        <title>The Global Catalogue of Microorganisms (GCM) 10K type strain sequencing project: providing services to taxonomists for standard genome sequencing and annotation.</title>
        <authorList>
            <consortium name="The Broad Institute Genomics Platform"/>
            <consortium name="The Broad Institute Genome Sequencing Center for Infectious Disease"/>
            <person name="Wu L."/>
            <person name="Ma J."/>
        </authorList>
    </citation>
    <scope>NUCLEOTIDE SEQUENCE [LARGE SCALE GENOMIC DNA]</scope>
    <source>
        <strain evidence="3">JCM 15421</strain>
    </source>
</reference>
<accession>A0ABP3TMD8</accession>
<feature type="region of interest" description="Disordered" evidence="1">
    <location>
        <begin position="58"/>
        <end position="80"/>
    </location>
</feature>
<proteinExistence type="predicted"/>
<evidence type="ECO:0000313" key="3">
    <source>
        <dbReference type="Proteomes" id="UP001501523"/>
    </source>
</evidence>
<dbReference type="RefSeq" id="WP_343786936.1">
    <property type="nucleotide sequence ID" value="NZ_BAAAEU010000002.1"/>
</dbReference>
<name>A0ABP3TMD8_9GAMM</name>
<evidence type="ECO:0000256" key="1">
    <source>
        <dbReference type="SAM" id="MobiDB-lite"/>
    </source>
</evidence>
<organism evidence="2 3">
    <name type="scientific">Dokdonella soli</name>
    <dbReference type="NCBI Taxonomy" id="529810"/>
    <lineage>
        <taxon>Bacteria</taxon>
        <taxon>Pseudomonadati</taxon>
        <taxon>Pseudomonadota</taxon>
        <taxon>Gammaproteobacteria</taxon>
        <taxon>Lysobacterales</taxon>
        <taxon>Rhodanobacteraceae</taxon>
        <taxon>Dokdonella</taxon>
    </lineage>
</organism>